<dbReference type="EMBL" id="FOAF01000007">
    <property type="protein sequence ID" value="SEM11593.1"/>
    <property type="molecule type" value="Genomic_DNA"/>
</dbReference>
<evidence type="ECO:0000256" key="4">
    <source>
        <dbReference type="PROSITE-ProRule" id="PRU00473"/>
    </source>
</evidence>
<accession>A0A1H7VQP7</accession>
<dbReference type="InterPro" id="IPR036737">
    <property type="entry name" value="OmpA-like_sf"/>
</dbReference>
<dbReference type="Pfam" id="PF13488">
    <property type="entry name" value="Gly-zipper_Omp"/>
    <property type="match status" value="1"/>
</dbReference>
<comment type="subcellular location">
    <subcellularLocation>
        <location evidence="1">Cell outer membrane</location>
    </subcellularLocation>
</comment>
<dbReference type="STRING" id="407022.SAMN05661044_04300"/>
<dbReference type="CDD" id="cd07185">
    <property type="entry name" value="OmpA_C-like"/>
    <property type="match status" value="1"/>
</dbReference>
<organism evidence="7 8">
    <name type="scientific">Olivibacter domesticus</name>
    <name type="common">Pseudosphingobacterium domesticum</name>
    <dbReference type="NCBI Taxonomy" id="407022"/>
    <lineage>
        <taxon>Bacteria</taxon>
        <taxon>Pseudomonadati</taxon>
        <taxon>Bacteroidota</taxon>
        <taxon>Sphingobacteriia</taxon>
        <taxon>Sphingobacteriales</taxon>
        <taxon>Sphingobacteriaceae</taxon>
        <taxon>Olivibacter</taxon>
    </lineage>
</organism>
<dbReference type="SUPFAM" id="SSF103088">
    <property type="entry name" value="OmpA-like"/>
    <property type="match status" value="1"/>
</dbReference>
<dbReference type="PROSITE" id="PS51257">
    <property type="entry name" value="PROKAR_LIPOPROTEIN"/>
    <property type="match status" value="1"/>
</dbReference>
<dbReference type="InterPro" id="IPR039567">
    <property type="entry name" value="Gly-zipper"/>
</dbReference>
<dbReference type="PANTHER" id="PTHR30329:SF21">
    <property type="entry name" value="LIPOPROTEIN YIAD-RELATED"/>
    <property type="match status" value="1"/>
</dbReference>
<dbReference type="AlphaFoldDB" id="A0A1H7VQP7"/>
<evidence type="ECO:0000313" key="7">
    <source>
        <dbReference type="EMBL" id="SEM11593.1"/>
    </source>
</evidence>
<evidence type="ECO:0000256" key="3">
    <source>
        <dbReference type="ARBA" id="ARBA00023237"/>
    </source>
</evidence>
<dbReference type="Pfam" id="PF00691">
    <property type="entry name" value="OmpA"/>
    <property type="match status" value="1"/>
</dbReference>
<dbReference type="InterPro" id="IPR050330">
    <property type="entry name" value="Bact_OuterMem_StrucFunc"/>
</dbReference>
<protein>
    <submittedName>
        <fullName evidence="7">Outer membrane protein OmpA</fullName>
    </submittedName>
</protein>
<feature type="domain" description="OmpA-like" evidence="6">
    <location>
        <begin position="100"/>
        <end position="217"/>
    </location>
</feature>
<evidence type="ECO:0000256" key="2">
    <source>
        <dbReference type="ARBA" id="ARBA00023136"/>
    </source>
</evidence>
<dbReference type="PRINTS" id="PR01021">
    <property type="entry name" value="OMPADOMAIN"/>
</dbReference>
<evidence type="ECO:0000256" key="1">
    <source>
        <dbReference type="ARBA" id="ARBA00004442"/>
    </source>
</evidence>
<dbReference type="PRINTS" id="PR01023">
    <property type="entry name" value="NAFLGMOTY"/>
</dbReference>
<gene>
    <name evidence="7" type="ORF">SAMN05661044_04300</name>
</gene>
<evidence type="ECO:0000259" key="6">
    <source>
        <dbReference type="PROSITE" id="PS51123"/>
    </source>
</evidence>
<feature type="region of interest" description="Disordered" evidence="5">
    <location>
        <begin position="184"/>
        <end position="205"/>
    </location>
</feature>
<proteinExistence type="predicted"/>
<keyword evidence="3" id="KW-0998">Cell outer membrane</keyword>
<dbReference type="PANTHER" id="PTHR30329">
    <property type="entry name" value="STATOR ELEMENT OF FLAGELLAR MOTOR COMPLEX"/>
    <property type="match status" value="1"/>
</dbReference>
<name>A0A1H7VQP7_OLID1</name>
<dbReference type="Gene3D" id="3.30.1330.60">
    <property type="entry name" value="OmpA-like domain"/>
    <property type="match status" value="1"/>
</dbReference>
<keyword evidence="8" id="KW-1185">Reference proteome</keyword>
<keyword evidence="2 4" id="KW-0472">Membrane</keyword>
<evidence type="ECO:0000256" key="5">
    <source>
        <dbReference type="SAM" id="MobiDB-lite"/>
    </source>
</evidence>
<evidence type="ECO:0000313" key="8">
    <source>
        <dbReference type="Proteomes" id="UP000199421"/>
    </source>
</evidence>
<dbReference type="PROSITE" id="PS51123">
    <property type="entry name" value="OMPA_2"/>
    <property type="match status" value="1"/>
</dbReference>
<reference evidence="8" key="1">
    <citation type="submission" date="2016-10" db="EMBL/GenBank/DDBJ databases">
        <authorList>
            <person name="Varghese N."/>
            <person name="Submissions S."/>
        </authorList>
    </citation>
    <scope>NUCLEOTIDE SEQUENCE [LARGE SCALE GENOMIC DNA]</scope>
    <source>
        <strain evidence="8">DSM 18733</strain>
    </source>
</reference>
<dbReference type="InterPro" id="IPR006665">
    <property type="entry name" value="OmpA-like"/>
</dbReference>
<sequence>MRVNKNIAIFGVALATSCMLFTSCNTVKSMNNTQKGAGIGAVGGAGLGALIGKKAGNTAVGAIIGGALGGVAGGLIGKKMDKQAAEIERTVDGAEVVKAGEGIIVKFDSGILFGFDQTALRPEAQTNIKNLVNSLNSNPDTDILVIGHTDNKGTEQYNQGLSERRANAVKTYAVSQGLAGGRVKTEGKSFSEPIGDNSTEAGRAQNRRVEIVIVANDKMKADAKQETSM</sequence>
<dbReference type="InterPro" id="IPR006664">
    <property type="entry name" value="OMP_bac"/>
</dbReference>
<dbReference type="RefSeq" id="WP_202907898.1">
    <property type="nucleotide sequence ID" value="NZ_FOAF01000007.1"/>
</dbReference>
<dbReference type="GO" id="GO:0009279">
    <property type="term" value="C:cell outer membrane"/>
    <property type="evidence" value="ECO:0007669"/>
    <property type="project" value="UniProtKB-SubCell"/>
</dbReference>
<dbReference type="Proteomes" id="UP000199421">
    <property type="component" value="Unassembled WGS sequence"/>
</dbReference>